<name>A0A2T0PYY0_9ACTN</name>
<dbReference type="OrthoDB" id="5187212at2"/>
<feature type="domain" description="DUF8129" evidence="2">
    <location>
        <begin position="11"/>
        <end position="61"/>
    </location>
</feature>
<sequence length="116" mass="12610">MARERATLPIADYEHLPVGSLQHRIRSLSEDQLRALIDHEEAHARRTRVLEIMTRRLAELEQGAEPSDGVHERHLEAPPPPAGGSPVTDASAGPPVNPPPHGVPAQPGRPKGDRRG</sequence>
<organism evidence="3 4">
    <name type="scientific">Allonocardiopsis opalescens</name>
    <dbReference type="NCBI Taxonomy" id="1144618"/>
    <lineage>
        <taxon>Bacteria</taxon>
        <taxon>Bacillati</taxon>
        <taxon>Actinomycetota</taxon>
        <taxon>Actinomycetes</taxon>
        <taxon>Streptosporangiales</taxon>
        <taxon>Allonocardiopsis</taxon>
    </lineage>
</organism>
<evidence type="ECO:0000259" key="2">
    <source>
        <dbReference type="Pfam" id="PF26450"/>
    </source>
</evidence>
<evidence type="ECO:0000313" key="3">
    <source>
        <dbReference type="EMBL" id="PRX96730.1"/>
    </source>
</evidence>
<dbReference type="EMBL" id="PVZC01000007">
    <property type="protein sequence ID" value="PRX96730.1"/>
    <property type="molecule type" value="Genomic_DNA"/>
</dbReference>
<evidence type="ECO:0000256" key="1">
    <source>
        <dbReference type="SAM" id="MobiDB-lite"/>
    </source>
</evidence>
<dbReference type="Proteomes" id="UP000237846">
    <property type="component" value="Unassembled WGS sequence"/>
</dbReference>
<accession>A0A2T0PYY0</accession>
<keyword evidence="4" id="KW-1185">Reference proteome</keyword>
<proteinExistence type="predicted"/>
<gene>
    <name evidence="3" type="ORF">CLV72_107253</name>
</gene>
<feature type="region of interest" description="Disordered" evidence="1">
    <location>
        <begin position="60"/>
        <end position="116"/>
    </location>
</feature>
<dbReference type="AlphaFoldDB" id="A0A2T0PYY0"/>
<dbReference type="InterPro" id="IPR058442">
    <property type="entry name" value="DUF8129"/>
</dbReference>
<dbReference type="RefSeq" id="WP_106250171.1">
    <property type="nucleotide sequence ID" value="NZ_PVZC01000007.1"/>
</dbReference>
<reference evidence="3 4" key="1">
    <citation type="submission" date="2018-03" db="EMBL/GenBank/DDBJ databases">
        <title>Genomic Encyclopedia of Archaeal and Bacterial Type Strains, Phase II (KMG-II): from individual species to whole genera.</title>
        <authorList>
            <person name="Goeker M."/>
        </authorList>
    </citation>
    <scope>NUCLEOTIDE SEQUENCE [LARGE SCALE GENOMIC DNA]</scope>
    <source>
        <strain evidence="3 4">DSM 45601</strain>
    </source>
</reference>
<comment type="caution">
    <text evidence="3">The sequence shown here is derived from an EMBL/GenBank/DDBJ whole genome shotgun (WGS) entry which is preliminary data.</text>
</comment>
<dbReference type="Pfam" id="PF26450">
    <property type="entry name" value="DUF8129"/>
    <property type="match status" value="1"/>
</dbReference>
<evidence type="ECO:0000313" key="4">
    <source>
        <dbReference type="Proteomes" id="UP000237846"/>
    </source>
</evidence>
<protein>
    <recommendedName>
        <fullName evidence="2">DUF8129 domain-containing protein</fullName>
    </recommendedName>
</protein>